<dbReference type="Pfam" id="PF00172">
    <property type="entry name" value="Zn_clus"/>
    <property type="match status" value="1"/>
</dbReference>
<feature type="compositionally biased region" description="Polar residues" evidence="3">
    <location>
        <begin position="1"/>
        <end position="12"/>
    </location>
</feature>
<evidence type="ECO:0000256" key="1">
    <source>
        <dbReference type="ARBA" id="ARBA00022723"/>
    </source>
</evidence>
<dbReference type="CDD" id="cd00067">
    <property type="entry name" value="GAL4"/>
    <property type="match status" value="1"/>
</dbReference>
<feature type="compositionally biased region" description="Low complexity" evidence="3">
    <location>
        <begin position="217"/>
        <end position="235"/>
    </location>
</feature>
<proteinExistence type="predicted"/>
<evidence type="ECO:0000256" key="3">
    <source>
        <dbReference type="SAM" id="MobiDB-lite"/>
    </source>
</evidence>
<dbReference type="PANTHER" id="PTHR47655:SF2">
    <property type="entry name" value="QUINIC ACID UTILIZATION ACTIVATOR"/>
    <property type="match status" value="1"/>
</dbReference>
<evidence type="ECO:0000313" key="5">
    <source>
        <dbReference type="EMBL" id="WZH45712.1"/>
    </source>
</evidence>
<dbReference type="Pfam" id="PF04082">
    <property type="entry name" value="Fungal_trans"/>
    <property type="match status" value="1"/>
</dbReference>
<dbReference type="Proteomes" id="UP001489902">
    <property type="component" value="Chromosome 3"/>
</dbReference>
<dbReference type="SMART" id="SM00066">
    <property type="entry name" value="GAL4"/>
    <property type="match status" value="1"/>
</dbReference>
<feature type="compositionally biased region" description="Polar residues" evidence="3">
    <location>
        <begin position="651"/>
        <end position="674"/>
    </location>
</feature>
<dbReference type="InterPro" id="IPR036864">
    <property type="entry name" value="Zn2-C6_fun-type_DNA-bd_sf"/>
</dbReference>
<dbReference type="PROSITE" id="PS50048">
    <property type="entry name" value="ZN2_CY6_FUNGAL_2"/>
    <property type="match status" value="1"/>
</dbReference>
<feature type="domain" description="Zn(2)-C6 fungal-type" evidence="4">
    <location>
        <begin position="46"/>
        <end position="76"/>
    </location>
</feature>
<protein>
    <submittedName>
        <fullName evidence="5">Quinic acid utilization activator</fullName>
    </submittedName>
</protein>
<feature type="region of interest" description="Disordered" evidence="3">
    <location>
        <begin position="649"/>
        <end position="726"/>
    </location>
</feature>
<evidence type="ECO:0000256" key="2">
    <source>
        <dbReference type="ARBA" id="ARBA00023242"/>
    </source>
</evidence>
<dbReference type="PROSITE" id="PS00463">
    <property type="entry name" value="ZN2_CY6_FUNGAL_1"/>
    <property type="match status" value="1"/>
</dbReference>
<feature type="compositionally biased region" description="Polar residues" evidence="3">
    <location>
        <begin position="686"/>
        <end position="696"/>
    </location>
</feature>
<accession>A0ABZ2X0V1</accession>
<feature type="region of interest" description="Disordered" evidence="3">
    <location>
        <begin position="1"/>
        <end position="40"/>
    </location>
</feature>
<keyword evidence="1" id="KW-0479">Metal-binding</keyword>
<name>A0ABZ2X0V1_9HYPO</name>
<dbReference type="SUPFAM" id="SSF57701">
    <property type="entry name" value="Zn2/Cys6 DNA-binding domain"/>
    <property type="match status" value="1"/>
</dbReference>
<sequence>MSTSSPYSTARNGQDKLTLRSPKRTKTQANESDGASGKSRHRITRACNECRRRKDRCGGQRPSCASCVENSRVCSYGPSKKRGLRPGYVRAIEVLLGLVFTTVEGSESYVCGLLQGQIEQTSVQHQGSGFRESDISAEFLLEAWRKGSVAKEVGKLLSPEGVEDEDDGTDSTQHFDTKVSEALALFLTTTGGETGAPLTPMNTDTAQDVMAFDTLTTPAAAPPTSSFTEASPETSISHPPEPTTSHSISELPKNWPFLLDLYFETTHSWFPISQKHELLRAAYKLANSTSTTSVDLPSSGDIAFLQAVLLFASHQSVFLSDSFRSAPNGAQDGTYNIRSSQDLVQTSLFADPSMYELGHVRAFLVLALLDMDQKLWPAAWVNIGRAVYTATSIGLVDKNSMAASSNHEDNIKRTLLGCMALETIISVQLNTLPFFQSSDILSAGLLVIDGMEEWEPWQPKIVIPTATAQTLQGLSSHVPGHIISTFNRLLLVIASLNELTFQKRNPPTEETLLEIIRGCEQNLEDLSDPRTTADPSPQTLSLWMASIATLETAAAEFPVSNGTSPERPGTYFISVTRLVGLIESRVQSIGRCSIPPVVEAFFGLLQQALERQILLYVGTDVELNVNLLKKAIAGYLAIFQQPLDGDMQLDAISSPQPNSANTGHNSLQPSQPIAPSTLIPPRMSIPSDTSSANLNLDTLLGTMDSTMSPNHPIQASQSPGLTKGVAFEPPSASLGEEMGDDGLFDRLATLDSTEW</sequence>
<reference evidence="5 6" key="1">
    <citation type="submission" date="2024-04" db="EMBL/GenBank/DDBJ databases">
        <title>Complete genome sequence of Fusarium acuminatum.</title>
        <authorList>
            <person name="Lan B."/>
        </authorList>
    </citation>
    <scope>NUCLEOTIDE SEQUENCE [LARGE SCALE GENOMIC DNA]</scope>
    <source>
        <strain evidence="5">1A</strain>
    </source>
</reference>
<dbReference type="EMBL" id="CP151262">
    <property type="protein sequence ID" value="WZH45712.1"/>
    <property type="molecule type" value="Genomic_DNA"/>
</dbReference>
<gene>
    <name evidence="5" type="ORF">QYS62_006780</name>
</gene>
<dbReference type="InterPro" id="IPR007219">
    <property type="entry name" value="XnlR_reg_dom"/>
</dbReference>
<dbReference type="InterPro" id="IPR052783">
    <property type="entry name" value="Metabolic/Drug-Res_Regulator"/>
</dbReference>
<keyword evidence="6" id="KW-1185">Reference proteome</keyword>
<dbReference type="InterPro" id="IPR001138">
    <property type="entry name" value="Zn2Cys6_DnaBD"/>
</dbReference>
<evidence type="ECO:0000313" key="6">
    <source>
        <dbReference type="Proteomes" id="UP001489902"/>
    </source>
</evidence>
<organism evidence="5 6">
    <name type="scientific">Fusarium acuminatum</name>
    <dbReference type="NCBI Taxonomy" id="5515"/>
    <lineage>
        <taxon>Eukaryota</taxon>
        <taxon>Fungi</taxon>
        <taxon>Dikarya</taxon>
        <taxon>Ascomycota</taxon>
        <taxon>Pezizomycotina</taxon>
        <taxon>Sordariomycetes</taxon>
        <taxon>Hypocreomycetidae</taxon>
        <taxon>Hypocreales</taxon>
        <taxon>Nectriaceae</taxon>
        <taxon>Fusarium</taxon>
        <taxon>Fusarium tricinctum species complex</taxon>
    </lineage>
</organism>
<evidence type="ECO:0000259" key="4">
    <source>
        <dbReference type="PROSITE" id="PS50048"/>
    </source>
</evidence>
<feature type="compositionally biased region" description="Polar residues" evidence="3">
    <location>
        <begin position="703"/>
        <end position="720"/>
    </location>
</feature>
<dbReference type="CDD" id="cd12148">
    <property type="entry name" value="fungal_TF_MHR"/>
    <property type="match status" value="1"/>
</dbReference>
<feature type="region of interest" description="Disordered" evidence="3">
    <location>
        <begin position="217"/>
        <end position="248"/>
    </location>
</feature>
<dbReference type="Gene3D" id="4.10.240.10">
    <property type="entry name" value="Zn(2)-C6 fungal-type DNA-binding domain"/>
    <property type="match status" value="1"/>
</dbReference>
<dbReference type="PANTHER" id="PTHR47655">
    <property type="entry name" value="QUINIC ACID UTILIZATION ACTIVATOR"/>
    <property type="match status" value="1"/>
</dbReference>
<keyword evidence="2" id="KW-0539">Nucleus</keyword>